<dbReference type="GO" id="GO:0005856">
    <property type="term" value="C:cytoskeleton"/>
    <property type="evidence" value="ECO:0007669"/>
    <property type="project" value="TreeGrafter"/>
</dbReference>
<comment type="similarity">
    <text evidence="7">Belongs to the protein kinase superfamily. STE Ser/Thr protein kinase family. COT1 subfamily.</text>
</comment>
<dbReference type="Pfam" id="PF00069">
    <property type="entry name" value="Pkinase"/>
    <property type="match status" value="1"/>
</dbReference>
<comment type="catalytic activity">
    <reaction evidence="8">
        <text>L-threonyl-[protein] + ATP = O-phospho-L-threonyl-[protein] + ADP + H(+)</text>
        <dbReference type="Rhea" id="RHEA:46608"/>
        <dbReference type="Rhea" id="RHEA-COMP:11060"/>
        <dbReference type="Rhea" id="RHEA-COMP:11605"/>
        <dbReference type="ChEBI" id="CHEBI:15378"/>
        <dbReference type="ChEBI" id="CHEBI:30013"/>
        <dbReference type="ChEBI" id="CHEBI:30616"/>
        <dbReference type="ChEBI" id="CHEBI:61977"/>
        <dbReference type="ChEBI" id="CHEBI:456216"/>
        <dbReference type="EC" id="2.7.11.1"/>
    </reaction>
</comment>
<dbReference type="Gene3D" id="1.10.510.10">
    <property type="entry name" value="Transferase(Phosphotransferase) domain 1"/>
    <property type="match status" value="1"/>
</dbReference>
<dbReference type="Gene3D" id="3.30.200.20">
    <property type="entry name" value="Phosphorylase Kinase, domain 1"/>
    <property type="match status" value="1"/>
</dbReference>
<dbReference type="OrthoDB" id="3359639at2759"/>
<keyword evidence="2" id="KW-0597">Phosphoprotein</keyword>
<name>A0A067N6G3_PLEO1</name>
<evidence type="ECO:0000256" key="4">
    <source>
        <dbReference type="ARBA" id="ARBA00022741"/>
    </source>
</evidence>
<dbReference type="SUPFAM" id="SSF56112">
    <property type="entry name" value="Protein kinase-like (PK-like)"/>
    <property type="match status" value="1"/>
</dbReference>
<dbReference type="InterPro" id="IPR045270">
    <property type="entry name" value="STKc_AGC"/>
</dbReference>
<evidence type="ECO:0000256" key="1">
    <source>
        <dbReference type="ARBA" id="ARBA00022527"/>
    </source>
</evidence>
<feature type="region of interest" description="Disordered" evidence="10">
    <location>
        <begin position="410"/>
        <end position="502"/>
    </location>
</feature>
<dbReference type="AlphaFoldDB" id="A0A067N6G3"/>
<dbReference type="EMBL" id="KL198013">
    <property type="protein sequence ID" value="KDQ23419.1"/>
    <property type="molecule type" value="Genomic_DNA"/>
</dbReference>
<accession>A0A067N6G3</accession>
<dbReference type="InterPro" id="IPR050839">
    <property type="entry name" value="Rho-assoc_Ser/Thr_Kinase"/>
</dbReference>
<dbReference type="HOGENOM" id="CLU_013540_0_0_1"/>
<dbReference type="PROSITE" id="PS50011">
    <property type="entry name" value="PROTEIN_KINASE_DOM"/>
    <property type="match status" value="1"/>
</dbReference>
<feature type="compositionally biased region" description="Pro residues" evidence="10">
    <location>
        <begin position="452"/>
        <end position="466"/>
    </location>
</feature>
<evidence type="ECO:0000256" key="7">
    <source>
        <dbReference type="ARBA" id="ARBA00038271"/>
    </source>
</evidence>
<evidence type="ECO:0000256" key="8">
    <source>
        <dbReference type="ARBA" id="ARBA00047899"/>
    </source>
</evidence>
<evidence type="ECO:0000256" key="5">
    <source>
        <dbReference type="ARBA" id="ARBA00022777"/>
    </source>
</evidence>
<dbReference type="SMART" id="SM00220">
    <property type="entry name" value="S_TKc"/>
    <property type="match status" value="1"/>
</dbReference>
<dbReference type="PANTHER" id="PTHR22988:SF71">
    <property type="entry name" value="CITRON RHO-INTERACTING KINASE"/>
    <property type="match status" value="1"/>
</dbReference>
<reference evidence="13" key="1">
    <citation type="journal article" date="2014" name="Proc. Natl. Acad. Sci. U.S.A.">
        <title>Extensive sampling of basidiomycete genomes demonstrates inadequacy of the white-rot/brown-rot paradigm for wood decay fungi.</title>
        <authorList>
            <person name="Riley R."/>
            <person name="Salamov A.A."/>
            <person name="Brown D.W."/>
            <person name="Nagy L.G."/>
            <person name="Floudas D."/>
            <person name="Held B.W."/>
            <person name="Levasseur A."/>
            <person name="Lombard V."/>
            <person name="Morin E."/>
            <person name="Otillar R."/>
            <person name="Lindquist E.A."/>
            <person name="Sun H."/>
            <person name="LaButti K.M."/>
            <person name="Schmutz J."/>
            <person name="Jabbour D."/>
            <person name="Luo H."/>
            <person name="Baker S.E."/>
            <person name="Pisabarro A.G."/>
            <person name="Walton J.D."/>
            <person name="Blanchette R.A."/>
            <person name="Henrissat B."/>
            <person name="Martin F."/>
            <person name="Cullen D."/>
            <person name="Hibbett D.S."/>
            <person name="Grigoriev I.V."/>
        </authorList>
    </citation>
    <scope>NUCLEOTIDE SEQUENCE [LARGE SCALE GENOMIC DNA]</scope>
    <source>
        <strain evidence="13">PC15</strain>
    </source>
</reference>
<dbReference type="GO" id="GO:0031032">
    <property type="term" value="P:actomyosin structure organization"/>
    <property type="evidence" value="ECO:0007669"/>
    <property type="project" value="TreeGrafter"/>
</dbReference>
<feature type="region of interest" description="Disordered" evidence="10">
    <location>
        <begin position="613"/>
        <end position="698"/>
    </location>
</feature>
<dbReference type="Proteomes" id="UP000027073">
    <property type="component" value="Unassembled WGS sequence"/>
</dbReference>
<keyword evidence="4" id="KW-0547">Nucleotide-binding</keyword>
<feature type="compositionally biased region" description="Polar residues" evidence="10">
    <location>
        <begin position="645"/>
        <end position="667"/>
    </location>
</feature>
<dbReference type="CDD" id="cd05123">
    <property type="entry name" value="STKc_AGC"/>
    <property type="match status" value="1"/>
</dbReference>
<dbReference type="STRING" id="1137138.A0A067N6G3"/>
<comment type="catalytic activity">
    <reaction evidence="9">
        <text>L-seryl-[protein] + ATP = O-phospho-L-seryl-[protein] + ADP + H(+)</text>
        <dbReference type="Rhea" id="RHEA:17989"/>
        <dbReference type="Rhea" id="RHEA-COMP:9863"/>
        <dbReference type="Rhea" id="RHEA-COMP:11604"/>
        <dbReference type="ChEBI" id="CHEBI:15378"/>
        <dbReference type="ChEBI" id="CHEBI:29999"/>
        <dbReference type="ChEBI" id="CHEBI:30616"/>
        <dbReference type="ChEBI" id="CHEBI:83421"/>
        <dbReference type="ChEBI" id="CHEBI:456216"/>
        <dbReference type="EC" id="2.7.11.1"/>
    </reaction>
</comment>
<dbReference type="InterPro" id="IPR011009">
    <property type="entry name" value="Kinase-like_dom_sf"/>
</dbReference>
<dbReference type="InterPro" id="IPR000719">
    <property type="entry name" value="Prot_kinase_dom"/>
</dbReference>
<evidence type="ECO:0000256" key="9">
    <source>
        <dbReference type="ARBA" id="ARBA00048679"/>
    </source>
</evidence>
<feature type="compositionally biased region" description="Low complexity" evidence="10">
    <location>
        <begin position="670"/>
        <end position="684"/>
    </location>
</feature>
<evidence type="ECO:0000259" key="11">
    <source>
        <dbReference type="PROSITE" id="PS50011"/>
    </source>
</evidence>
<dbReference type="PROSITE" id="PS00108">
    <property type="entry name" value="PROTEIN_KINASE_ST"/>
    <property type="match status" value="1"/>
</dbReference>
<evidence type="ECO:0000256" key="3">
    <source>
        <dbReference type="ARBA" id="ARBA00022679"/>
    </source>
</evidence>
<proteinExistence type="inferred from homology"/>
<gene>
    <name evidence="12" type="ORF">PLEOSDRAFT_174746</name>
</gene>
<protein>
    <recommendedName>
        <fullName evidence="11">Protein kinase domain-containing protein</fullName>
    </recommendedName>
</protein>
<dbReference type="GO" id="GO:0004674">
    <property type="term" value="F:protein serine/threonine kinase activity"/>
    <property type="evidence" value="ECO:0007669"/>
    <property type="project" value="UniProtKB-KW"/>
</dbReference>
<feature type="domain" description="Protein kinase" evidence="11">
    <location>
        <begin position="61"/>
        <end position="355"/>
    </location>
</feature>
<dbReference type="GO" id="GO:0005737">
    <property type="term" value="C:cytoplasm"/>
    <property type="evidence" value="ECO:0007669"/>
    <property type="project" value="TreeGrafter"/>
</dbReference>
<keyword evidence="1" id="KW-0723">Serine/threonine-protein kinase</keyword>
<sequence length="734" mass="80862">MAFAWRSRKHRLDFLLQSQGDDDQDGIVLDRLLHGQSIIGKTESVARTAEIDSIRFQDKDLNVVGTLDRGQFGVIDVVKCVLDDRVYIRKSTEKQLALRARGQCSPQYERDILLRARQSQSEWVPHLLCAFQTPTHLNLLMDYAEGGSLWDVLESHPEGRIPEGDMSWWVPQIVSAIGWCHEQGYAHRDIKPHNFVLTNSARVLLIDFGSAAPLLPPRPDGSRALPKRACMAPCGTCDYISPEILRFHEDALVALEMDGEDIINKSLDEEGYGLETDWWSLGAMLYELVYGVAPFFAEDIRQTYARILAHDTCLRFDKNVKINEPLRDLLSRLLTDADHRLGRRGVGEILNHPYFEDVPLDSLTTRPLPDTLHIPRFIYAEGSAADPEPSGDESRSQGFAFSIFFQSSSPMSERPEAANETTSSLSRSTSSNGSSSSFIGFSWGPTIDAFPDTPPTPTEPPIPPIHPGLVTPRPTSSALDTGRAGLSARQPQSSANRLLTPGIPSIPYTTPVRLNGILPYATLPRGSTIRRSATVRRAVSDREAMKQLVDCIGMSARKKVLESGKKPRILPPFKSLNHSGTLKELRFFPTPIVVPAYGDTSSPMYKRQAVAVHGSDDGTATEIESEGPPSPSPSPRPGSAMSFMSKRSGTPTITTTFSQRMSGSSFLSIPRPSSGRPRSTSTGSLPAPYNEPYNEPSLSLDEDNLADVAARYASLMADLEAIEEKLRYVAVMST</sequence>
<dbReference type="VEuPathDB" id="FungiDB:PLEOSDRAFT_174746"/>
<feature type="compositionally biased region" description="Low complexity" evidence="10">
    <location>
        <begin position="421"/>
        <end position="437"/>
    </location>
</feature>
<evidence type="ECO:0000313" key="12">
    <source>
        <dbReference type="EMBL" id="KDQ23419.1"/>
    </source>
</evidence>
<evidence type="ECO:0000256" key="10">
    <source>
        <dbReference type="SAM" id="MobiDB-lite"/>
    </source>
</evidence>
<evidence type="ECO:0000313" key="13">
    <source>
        <dbReference type="Proteomes" id="UP000027073"/>
    </source>
</evidence>
<evidence type="ECO:0000256" key="6">
    <source>
        <dbReference type="ARBA" id="ARBA00022840"/>
    </source>
</evidence>
<organism evidence="12 13">
    <name type="scientific">Pleurotus ostreatus (strain PC15)</name>
    <name type="common">Oyster mushroom</name>
    <dbReference type="NCBI Taxonomy" id="1137138"/>
    <lineage>
        <taxon>Eukaryota</taxon>
        <taxon>Fungi</taxon>
        <taxon>Dikarya</taxon>
        <taxon>Basidiomycota</taxon>
        <taxon>Agaricomycotina</taxon>
        <taxon>Agaricomycetes</taxon>
        <taxon>Agaricomycetidae</taxon>
        <taxon>Agaricales</taxon>
        <taxon>Pleurotineae</taxon>
        <taxon>Pleurotaceae</taxon>
        <taxon>Pleurotus</taxon>
    </lineage>
</organism>
<keyword evidence="3" id="KW-0808">Transferase</keyword>
<dbReference type="InParanoid" id="A0A067N6G3"/>
<dbReference type="InterPro" id="IPR008271">
    <property type="entry name" value="Ser/Thr_kinase_AS"/>
</dbReference>
<keyword evidence="6" id="KW-0067">ATP-binding</keyword>
<dbReference type="GO" id="GO:0005524">
    <property type="term" value="F:ATP binding"/>
    <property type="evidence" value="ECO:0007669"/>
    <property type="project" value="UniProtKB-KW"/>
</dbReference>
<evidence type="ECO:0000256" key="2">
    <source>
        <dbReference type="ARBA" id="ARBA00022553"/>
    </source>
</evidence>
<dbReference type="PANTHER" id="PTHR22988">
    <property type="entry name" value="MYOTONIC DYSTROPHY S/T KINASE-RELATED"/>
    <property type="match status" value="1"/>
</dbReference>
<keyword evidence="5" id="KW-0418">Kinase</keyword>